<dbReference type="Pfam" id="PF24041">
    <property type="entry name" value="DUF7350"/>
    <property type="match status" value="2"/>
</dbReference>
<reference evidence="3 8" key="4">
    <citation type="submission" date="2014-04" db="EMBL/GenBank/DDBJ databases">
        <title>Transcriptional profiles of Haloferax mediterranei on the basis of nitrogen availability.</title>
        <authorList>
            <person name="Bautista V."/>
        </authorList>
    </citation>
    <scope>NUCLEOTIDE SEQUENCE [LARGE SCALE GENOMIC DNA]</scope>
    <source>
        <strain evidence="3">ATCC 33500</strain>
        <strain evidence="8">ATCC 33500 / DSM 1411 / JCM 8866 / NBRC 14739 / NCIMB 2177 / R-4</strain>
    </source>
</reference>
<dbReference type="Proteomes" id="UP000011603">
    <property type="component" value="Unassembled WGS sequence"/>
</dbReference>
<dbReference type="EMBL" id="CP039139">
    <property type="protein sequence ID" value="QCQ75444.1"/>
    <property type="molecule type" value="Genomic_DNA"/>
</dbReference>
<dbReference type="PATRIC" id="fig|523841.21.peg.859"/>
<evidence type="ECO:0000313" key="7">
    <source>
        <dbReference type="Proteomes" id="UP000011603"/>
    </source>
</evidence>
<dbReference type="Proteomes" id="UP000006469">
    <property type="component" value="Chromosome"/>
</dbReference>
<reference evidence="2 6" key="2">
    <citation type="journal article" date="2012" name="J. Bacteriol.">
        <title>Complete genome sequence of the metabolically versatile halophilic archaeon Haloferax mediterranei, a poly(3-hydroxybutyrate-co-3-hydroxyvalerate) producer.</title>
        <authorList>
            <person name="Han J."/>
            <person name="Zhang F."/>
            <person name="Hou J."/>
            <person name="Liu X."/>
            <person name="Li M."/>
            <person name="Liu H."/>
            <person name="Cai L."/>
            <person name="Zhang B."/>
            <person name="Chen Y."/>
            <person name="Zhou J."/>
            <person name="Hu S."/>
            <person name="Xiang H."/>
        </authorList>
    </citation>
    <scope>NUCLEOTIDE SEQUENCE [LARGE SCALE GENOMIC DNA]</scope>
    <source>
        <strain evidence="6">ATCC 33500 / DSM 1411 / JCM 8866 / NBRC 14739 / NCIMB 2177 / R-4</strain>
        <strain evidence="2">CGMCC 1.2087</strain>
    </source>
</reference>
<reference evidence="4 7" key="3">
    <citation type="journal article" date="2014" name="PLoS Genet.">
        <title>Phylogenetically driven sequencing of extremely halophilic archaea reveals strategies for static and dynamic osmo-response.</title>
        <authorList>
            <person name="Becker E.A."/>
            <person name="Seitzer P.M."/>
            <person name="Tritt A."/>
            <person name="Larsen D."/>
            <person name="Krusor M."/>
            <person name="Yao A.I."/>
            <person name="Wu D."/>
            <person name="Madern D."/>
            <person name="Eisen J.A."/>
            <person name="Darling A.E."/>
            <person name="Facciotti M.T."/>
        </authorList>
    </citation>
    <scope>NUCLEOTIDE SEQUENCE [LARGE SCALE GENOMIC DNA]</scope>
    <source>
        <strain evidence="4">ATCC 33500</strain>
        <strain evidence="7">ATCC 33500 / DSM 1411 / JCM 8866 / NBRC 14739 / NCIMB 2177 / R-4</strain>
    </source>
</reference>
<dbReference type="InterPro" id="IPR055774">
    <property type="entry name" value="DUF7350"/>
</dbReference>
<evidence type="ECO:0000313" key="5">
    <source>
        <dbReference type="EMBL" id="QCQ75444.1"/>
    </source>
</evidence>
<reference evidence="2" key="1">
    <citation type="journal article" date="2012" name="Appl. Environ. Microbiol.">
        <title>Identification of the haloarchaeal phasin (PhaP) that functions in polyhydroxyalkanoate accumulation and granule formation in Haloferax mediterranei.</title>
        <authorList>
            <person name="Cai S."/>
            <person name="Cai L."/>
            <person name="Liu H."/>
            <person name="Liu X."/>
            <person name="Han J."/>
            <person name="Zhou J."/>
            <person name="Xiang H."/>
        </authorList>
    </citation>
    <scope>NUCLEOTIDE SEQUENCE</scope>
    <source>
        <strain evidence="2">CGMCC 1.2087</strain>
    </source>
</reference>
<dbReference type="Gene3D" id="2.60.40.2480">
    <property type="entry name" value="Periplasmic metal-binding protein Tp34-type"/>
    <property type="match status" value="1"/>
</dbReference>
<proteinExistence type="predicted"/>
<accession>I3R400</accession>
<reference evidence="2" key="5">
    <citation type="submission" date="2014-05" db="EMBL/GenBank/DDBJ databases">
        <authorList>
            <person name="Wang L."/>
            <person name="Yang H."/>
            <person name="Xiang H."/>
        </authorList>
    </citation>
    <scope>NUCLEOTIDE SEQUENCE</scope>
    <source>
        <strain evidence="2">CGMCC 1.2087</strain>
    </source>
</reference>
<sequence length="356" mass="38027">MDRRRFLVTAGTVATAGFSGCLAKLGRLYTSNEPPVLSNRPDEVYVPTHIEGMRMVGTAAAGDLRVGVFYSYPHRFWVIDDESAGFRTTKIPHTASEDVHLMVSVWDPETGIVVPDTGLSVELTRDGNLVSEDVVYAMLSQRMGFHYGANFALDGDGTYEVTVNVGAPSLTRFGDFAGKFGSPASTTLDFEYSADDRNDITYKLLDEKKGNLAALDPMGMDAVPLGTVPESLPGDSLGTATTGGLRLAGTVVSDSRFGDDPYLALSAQTPYNRLVVPRMGISAAVSTGETTQFDGRLDPGLDPALGFHYGAPVSGLSAEEDIGDPQVDVTVDVPPQVARHEGYETAFLDFDPARLG</sequence>
<dbReference type="EMBL" id="CP007551">
    <property type="protein sequence ID" value="AHZ21678.1"/>
    <property type="molecule type" value="Genomic_DNA"/>
</dbReference>
<dbReference type="EMBL" id="AOLO01000006">
    <property type="protein sequence ID" value="EMA03181.1"/>
    <property type="molecule type" value="Genomic_DNA"/>
</dbReference>
<dbReference type="GeneID" id="40156600"/>
<name>I3R400_HALMT</name>
<feature type="domain" description="DUF7350" evidence="1">
    <location>
        <begin position="230"/>
        <end position="355"/>
    </location>
</feature>
<evidence type="ECO:0000313" key="4">
    <source>
        <dbReference type="EMBL" id="EMA03181.1"/>
    </source>
</evidence>
<dbReference type="Proteomes" id="UP000299011">
    <property type="component" value="Chromosome"/>
</dbReference>
<dbReference type="KEGG" id="hme:HFX_1247"/>
<dbReference type="OrthoDB" id="156174at2157"/>
<evidence type="ECO:0000313" key="9">
    <source>
        <dbReference type="Proteomes" id="UP000299011"/>
    </source>
</evidence>
<dbReference type="STRING" id="523841.HFX_1247"/>
<dbReference type="eggNOG" id="arCOG04511">
    <property type="taxonomic scope" value="Archaea"/>
</dbReference>
<gene>
    <name evidence="2" type="ordered locus">HFX_1247</name>
    <name evidence="3" type="ORF">BM92_02955</name>
    <name evidence="4" type="ORF">C439_04265</name>
    <name evidence="5" type="ORF">E6P09_09245</name>
</gene>
<dbReference type="PROSITE" id="PS51257">
    <property type="entry name" value="PROKAR_LIPOPROTEIN"/>
    <property type="match status" value="1"/>
</dbReference>
<dbReference type="HOGENOM" id="CLU_043006_0_0_2"/>
<dbReference type="InterPro" id="IPR038482">
    <property type="entry name" value="Tp34-type_sf"/>
</dbReference>
<evidence type="ECO:0000313" key="8">
    <source>
        <dbReference type="Proteomes" id="UP000027075"/>
    </source>
</evidence>
<organism evidence="2 6">
    <name type="scientific">Haloferax mediterranei (strain ATCC 33500 / DSM 1411 / JCM 8866 / NBRC 14739 / NCIMB 2177 / R-4)</name>
    <name type="common">Halobacterium mediterranei</name>
    <dbReference type="NCBI Taxonomy" id="523841"/>
    <lineage>
        <taxon>Archaea</taxon>
        <taxon>Methanobacteriati</taxon>
        <taxon>Methanobacteriota</taxon>
        <taxon>Stenosarchaea group</taxon>
        <taxon>Halobacteria</taxon>
        <taxon>Halobacteriales</taxon>
        <taxon>Haloferacaceae</taxon>
        <taxon>Haloferax</taxon>
    </lineage>
</organism>
<evidence type="ECO:0000313" key="2">
    <source>
        <dbReference type="EMBL" id="AFK18960.1"/>
    </source>
</evidence>
<dbReference type="Proteomes" id="UP000027075">
    <property type="component" value="Chromosome"/>
</dbReference>
<protein>
    <submittedName>
        <fullName evidence="3">Tat pathway signal protein</fullName>
    </submittedName>
</protein>
<dbReference type="RefSeq" id="WP_004572428.1">
    <property type="nucleotide sequence ID" value="NC_017941.2"/>
</dbReference>
<evidence type="ECO:0000259" key="1">
    <source>
        <dbReference type="Pfam" id="PF24041"/>
    </source>
</evidence>
<evidence type="ECO:0000313" key="3">
    <source>
        <dbReference type="EMBL" id="AHZ21678.1"/>
    </source>
</evidence>
<evidence type="ECO:0000313" key="6">
    <source>
        <dbReference type="Proteomes" id="UP000006469"/>
    </source>
</evidence>
<keyword evidence="7" id="KW-1185">Reference proteome</keyword>
<reference evidence="5 9" key="6">
    <citation type="submission" date="2019-04" db="EMBL/GenBank/DDBJ databases">
        <title>Methylomes of two halophilic Archaea, Haloarcula marismortui and Haloferax mediterranei.</title>
        <authorList>
            <person name="DasSarma S."/>
            <person name="DasSarma P."/>
            <person name="DasSarma S."/>
            <person name="Fomenkov A."/>
            <person name="Vincze T."/>
            <person name="Anton B.P."/>
            <person name="Roberts R.J."/>
        </authorList>
    </citation>
    <scope>NUCLEOTIDE SEQUENCE [LARGE SCALE GENOMIC DNA]</scope>
    <source>
        <strain evidence="5">ATCC 33500</strain>
        <strain evidence="9">ATCC 33500 / DSM 1411 / JCM 8866 / NBRC 14739 / NCIMB 2177 / R-4</strain>
    </source>
</reference>
<dbReference type="AlphaFoldDB" id="I3R400"/>
<dbReference type="PaxDb" id="523841-HFX_1247"/>
<feature type="domain" description="DUF7350" evidence="1">
    <location>
        <begin position="94"/>
        <end position="168"/>
    </location>
</feature>
<dbReference type="EMBL" id="CP001868">
    <property type="protein sequence ID" value="AFK18960.1"/>
    <property type="molecule type" value="Genomic_DNA"/>
</dbReference>